<evidence type="ECO:0000256" key="5">
    <source>
        <dbReference type="ARBA" id="ARBA00023136"/>
    </source>
</evidence>
<keyword evidence="5 6" id="KW-0472">Membrane</keyword>
<evidence type="ECO:0000313" key="9">
    <source>
        <dbReference type="EMBL" id="MBB6496497.1"/>
    </source>
</evidence>
<feature type="transmembrane region" description="Helical" evidence="6">
    <location>
        <begin position="75"/>
        <end position="97"/>
    </location>
</feature>
<evidence type="ECO:0000256" key="1">
    <source>
        <dbReference type="ARBA" id="ARBA00004370"/>
    </source>
</evidence>
<keyword evidence="4 6" id="KW-1133">Transmembrane helix</keyword>
<dbReference type="RefSeq" id="WP_104838367.1">
    <property type="nucleotide sequence ID" value="NZ_CP026606.1"/>
</dbReference>
<accession>A0A2L1CC98</accession>
<dbReference type="KEGG" id="mmad:MMJJ_16160"/>
<dbReference type="EMBL" id="JACHED010000001">
    <property type="protein sequence ID" value="MBB6496497.1"/>
    <property type="molecule type" value="Genomic_DNA"/>
</dbReference>
<evidence type="ECO:0000256" key="2">
    <source>
        <dbReference type="ARBA" id="ARBA00009160"/>
    </source>
</evidence>
<evidence type="ECO:0000313" key="11">
    <source>
        <dbReference type="Proteomes" id="UP000567099"/>
    </source>
</evidence>
<dbReference type="GeneID" id="36102700"/>
<gene>
    <name evidence="8" type="ORF">HNP94_000499</name>
    <name evidence="9" type="ORF">HNP96_000518</name>
    <name evidence="7" type="ORF">MMJJ_16160</name>
</gene>
<evidence type="ECO:0000313" key="10">
    <source>
        <dbReference type="Proteomes" id="UP000239462"/>
    </source>
</evidence>
<evidence type="ECO:0000256" key="3">
    <source>
        <dbReference type="ARBA" id="ARBA00022692"/>
    </source>
</evidence>
<dbReference type="EMBL" id="JACDUO010000001">
    <property type="protein sequence ID" value="MBA2863499.1"/>
    <property type="molecule type" value="Genomic_DNA"/>
</dbReference>
<proteinExistence type="inferred from homology"/>
<reference evidence="9 12" key="3">
    <citation type="submission" date="2020-08" db="EMBL/GenBank/DDBJ databases">
        <title>Genomic Encyclopedia of Type Strains, Phase IV (KMG-V): Genome sequencing to study the core and pangenomes of soil and plant-associated prokaryotes.</title>
        <authorList>
            <person name="Whitman W."/>
        </authorList>
    </citation>
    <scope>NUCLEOTIDE SEQUENCE [LARGE SCALE GENOMIC DNA]</scope>
    <source>
        <strain evidence="8 11">C13</strain>
        <strain evidence="9 12">D1</strain>
    </source>
</reference>
<keyword evidence="3 6" id="KW-0812">Transmembrane</keyword>
<dbReference type="AlphaFoldDB" id="A0A2L1CC98"/>
<reference evidence="10" key="1">
    <citation type="journal article" date="2018" name="Genome Announc.">
        <title>Complete Genome Sequence of the Methanococcus maripaludis Type Strain JJ (DSM 2067), a Model for Selenoprotein Synthesis in Archaea.</title>
        <authorList>
            <person name="Poehlein A."/>
            <person name="Heym D."/>
            <person name="Quitzke V."/>
            <person name="Fersch J."/>
            <person name="Daniel R."/>
            <person name="Rother M."/>
        </authorList>
    </citation>
    <scope>NUCLEOTIDE SEQUENCE [LARGE SCALE GENOMIC DNA]</scope>
    <source>
        <strain evidence="10">DSM 2067</strain>
    </source>
</reference>
<feature type="transmembrane region" description="Helical" evidence="6">
    <location>
        <begin position="31"/>
        <end position="55"/>
    </location>
</feature>
<evidence type="ECO:0000313" key="12">
    <source>
        <dbReference type="Proteomes" id="UP000590564"/>
    </source>
</evidence>
<evidence type="ECO:0000313" key="8">
    <source>
        <dbReference type="EMBL" id="MBA2863499.1"/>
    </source>
</evidence>
<evidence type="ECO:0000313" key="7">
    <source>
        <dbReference type="EMBL" id="AVB76987.1"/>
    </source>
</evidence>
<dbReference type="EMBL" id="CP026606">
    <property type="protein sequence ID" value="AVB76987.1"/>
    <property type="molecule type" value="Genomic_DNA"/>
</dbReference>
<dbReference type="Proteomes" id="UP000567099">
    <property type="component" value="Unassembled WGS sequence"/>
</dbReference>
<name>A0A2L1CC98_METMI</name>
<dbReference type="Pfam" id="PF04930">
    <property type="entry name" value="FUN14"/>
    <property type="match status" value="1"/>
</dbReference>
<dbReference type="Proteomes" id="UP000590564">
    <property type="component" value="Unassembled WGS sequence"/>
</dbReference>
<comment type="similarity">
    <text evidence="2">Belongs to the FUN14 family.</text>
</comment>
<reference evidence="7" key="2">
    <citation type="submission" date="2018-02" db="EMBL/GenBank/DDBJ databases">
        <title>Complete genome sequence of the Methanococcus maripaludis type strain JJ (DSM 2067), a model for selenoprotein synthesis in Archaea.</title>
        <authorList>
            <person name="Poehlein A."/>
            <person name="Heym D."/>
            <person name="Quitzke V."/>
            <person name="Fersch J."/>
            <person name="Daniel R."/>
            <person name="Rother M."/>
        </authorList>
    </citation>
    <scope>NUCLEOTIDE SEQUENCE [LARGE SCALE GENOMIC DNA]</scope>
    <source>
        <strain evidence="7">DSM 2067</strain>
    </source>
</reference>
<comment type="subcellular location">
    <subcellularLocation>
        <location evidence="1">Membrane</location>
    </subcellularLocation>
</comment>
<dbReference type="Proteomes" id="UP000239462">
    <property type="component" value="Chromosome"/>
</dbReference>
<evidence type="ECO:0000256" key="6">
    <source>
        <dbReference type="SAM" id="Phobius"/>
    </source>
</evidence>
<feature type="transmembrane region" description="Helical" evidence="6">
    <location>
        <begin position="6"/>
        <end position="24"/>
    </location>
</feature>
<evidence type="ECO:0000256" key="4">
    <source>
        <dbReference type="ARBA" id="ARBA00022989"/>
    </source>
</evidence>
<organism evidence="7 10">
    <name type="scientific">Methanococcus maripaludis</name>
    <name type="common">Methanococcus deltae</name>
    <dbReference type="NCBI Taxonomy" id="39152"/>
    <lineage>
        <taxon>Archaea</taxon>
        <taxon>Methanobacteriati</taxon>
        <taxon>Methanobacteriota</taxon>
        <taxon>Methanomada group</taxon>
        <taxon>Methanococci</taxon>
        <taxon>Methanococcales</taxon>
        <taxon>Methanococcaceae</taxon>
        <taxon>Methanococcus</taxon>
    </lineage>
</organism>
<protein>
    <submittedName>
        <fullName evidence="7">FUN14 family protein</fullName>
    </submittedName>
    <submittedName>
        <fullName evidence="8">Putative membrane protein (Fun14 family)</fullName>
    </submittedName>
</protein>
<dbReference type="GO" id="GO:0016020">
    <property type="term" value="C:membrane"/>
    <property type="evidence" value="ECO:0007669"/>
    <property type="project" value="UniProtKB-SubCell"/>
</dbReference>
<sequence>MDILQFVPDLGTGFITGFIVGWGIKIALKVVIALMGLYVFSLIYLSNLGVISINVDALFGLVGNVEGAVMSYGSLAVGLIHSVSLGGGFAAGAAVGLKQG</sequence>
<dbReference type="InterPro" id="IPR007014">
    <property type="entry name" value="FUN14"/>
</dbReference>